<name>A0A8J6KPU0_MICOH</name>
<accession>A0A8J6KPU0</accession>
<sequence>MNGDSIKNKVFASHIDQEIKFEYMKSCQDLGRYTIGEFWKENNSTVSSGCPQDRRHSSSSLHELRFLSQLTESALKLEKSIQELFEEAFLLLEMPRNAPGIVKKSDKEAMGEKHIANEVSVPPEPLLPVKEAALLEFDWRNVFKESSLAMGQCISTAIEGFSTKVLQQEQMERTSAVSYTMNLVNVPKVWREGHIFPEEEQPKKFCSDIMEKLDTMLPLALACRDDSLQEIRGNFVEGCCKVARAVLERLQERGREVPSRAPLKNLHILLSTATYLSQHFMQYDNLMRKTTKKPIFLVPVQQYQEFINTLQFQLTDYCVRVCATSILQDAESHRWDDHKAFYEGERCSFSVQMWHYFSWALRHDLWTILPAKQAQEILARVLEKSLCLLASRYAQACPSPKRTAQIRLDVTTILICTEKLLWSVCTSVQEILNPHEYNNHKIFKIHTHCNNLFTTLAILTSPLTELYKPASAGGLNAKGQLKLLLSQPCCKWNLLLETLLHGDGLIPRILLKSSKQAPGIEKGEKEGCSVVEAIFKVLYHCHLSPQTFGHVFMSYMEDEQLWDFLCSVPVSVCTESQPEVIHCLRLALMDAVKDTVQQVISVLRCGRNHETDLNKPRVPDHLLQSLPREWGYIPRESRRKEPSKGFPRLAAQAVSVVISKLPTVIACLPPTIKYFFFLSERKMSKNLAELKKAGLLVWNLIVIICRIFEDGNTVERLTGAFLDRRSKEKAAFISVCLESILGERSPCQLTQKVILSIERQNPNWMEHQLLRAKTLSINCAFLVVGESSGIEGDAALELTEQKTNTMVLDLCHKPGGSEYLRRIYHIMRLNEDYLKEQLSATDGSEEKPLPRQPLKVTSRNVEDQPPVFNPFHVQKMFSENMLDQAATATWCWNWSNLLPNYLRVDKMTFGALLRNSACPTMDPCQVTEHALLWLVNRNGCFWPRTAYRTLPSYC</sequence>
<dbReference type="PANTHER" id="PTHR33960">
    <property type="entry name" value="SIMILAR TO KIAA0825 PROTEIN"/>
    <property type="match status" value="1"/>
</dbReference>
<gene>
    <name evidence="1" type="ORF">LTLLF_176695</name>
</gene>
<proteinExistence type="predicted"/>
<comment type="caution">
    <text evidence="1">The sequence shown here is derived from an EMBL/GenBank/DDBJ whole genome shotgun (WGS) entry which is preliminary data.</text>
</comment>
<evidence type="ECO:0008006" key="3">
    <source>
        <dbReference type="Google" id="ProtNLM"/>
    </source>
</evidence>
<organism evidence="1 2">
    <name type="scientific">Microtus ochrogaster</name>
    <name type="common">Prairie vole</name>
    <dbReference type="NCBI Taxonomy" id="79684"/>
    <lineage>
        <taxon>Eukaryota</taxon>
        <taxon>Metazoa</taxon>
        <taxon>Chordata</taxon>
        <taxon>Craniata</taxon>
        <taxon>Vertebrata</taxon>
        <taxon>Euteleostomi</taxon>
        <taxon>Mammalia</taxon>
        <taxon>Eutheria</taxon>
        <taxon>Euarchontoglires</taxon>
        <taxon>Glires</taxon>
        <taxon>Rodentia</taxon>
        <taxon>Myomorpha</taxon>
        <taxon>Muroidea</taxon>
        <taxon>Cricetidae</taxon>
        <taxon>Arvicolinae</taxon>
        <taxon>Microtus</taxon>
    </lineage>
</organism>
<dbReference type="EMBL" id="JAATJU010024400">
    <property type="protein sequence ID" value="KAH0505718.1"/>
    <property type="molecule type" value="Genomic_DNA"/>
</dbReference>
<protein>
    <recommendedName>
        <fullName evidence="3">KIAA0825 ortholog</fullName>
    </recommendedName>
</protein>
<dbReference type="PANTHER" id="PTHR33960:SF1">
    <property type="entry name" value="SIMILAR TO KIAA0825 PROTEIN"/>
    <property type="match status" value="1"/>
</dbReference>
<reference evidence="1" key="1">
    <citation type="submission" date="2020-03" db="EMBL/GenBank/DDBJ databases">
        <title>Studies in the Genomics of Life Span.</title>
        <authorList>
            <person name="Glass D."/>
        </authorList>
    </citation>
    <scope>NUCLEOTIDE SEQUENCE</scope>
    <source>
        <strain evidence="1">LTLLF</strain>
        <tissue evidence="1">Muscle</tissue>
    </source>
</reference>
<dbReference type="InterPro" id="IPR027993">
    <property type="entry name" value="DUF4495"/>
</dbReference>
<evidence type="ECO:0000313" key="1">
    <source>
        <dbReference type="EMBL" id="KAH0505718.1"/>
    </source>
</evidence>
<dbReference type="AlphaFoldDB" id="A0A8J6KPU0"/>
<dbReference type="Proteomes" id="UP000710432">
    <property type="component" value="Unassembled WGS sequence"/>
</dbReference>
<dbReference type="Pfam" id="PF14906">
    <property type="entry name" value="DUF4495"/>
    <property type="match status" value="2"/>
</dbReference>
<evidence type="ECO:0000313" key="2">
    <source>
        <dbReference type="Proteomes" id="UP000710432"/>
    </source>
</evidence>